<dbReference type="GO" id="GO:0004674">
    <property type="term" value="F:protein serine/threonine kinase activity"/>
    <property type="evidence" value="ECO:0007669"/>
    <property type="project" value="UniProtKB-KW"/>
</dbReference>
<dbReference type="PANTHER" id="PTHR35526:SF3">
    <property type="entry name" value="ANTI-SIGMA-F FACTOR RSBW"/>
    <property type="match status" value="1"/>
</dbReference>
<evidence type="ECO:0000259" key="2">
    <source>
        <dbReference type="Pfam" id="PF13581"/>
    </source>
</evidence>
<feature type="domain" description="Histidine kinase/HSP90-like ATPase" evidence="2">
    <location>
        <begin position="32"/>
        <end position="122"/>
    </location>
</feature>
<dbReference type="InterPro" id="IPR050267">
    <property type="entry name" value="Anti-sigma-factor_SerPK"/>
</dbReference>
<dbReference type="CDD" id="cd16936">
    <property type="entry name" value="HATPase_RsbW-like"/>
    <property type="match status" value="1"/>
</dbReference>
<dbReference type="SUPFAM" id="SSF55874">
    <property type="entry name" value="ATPase domain of HSP90 chaperone/DNA topoisomerase II/histidine kinase"/>
    <property type="match status" value="1"/>
</dbReference>
<dbReference type="RefSeq" id="WP_075727375.1">
    <property type="nucleotide sequence ID" value="NZ_LTDM01000043.1"/>
</dbReference>
<sequence length="129" mass="14775">MDYTYQGSICSDLGLVKNFVENILERLDKVIDDKDAIFEIKLIINELIINSIFHGNKYIESKKVQLGIELKNNKLVIYVKDEGTGIHYDFESYNPMELKCRGRGLVLVEGLSDELILDRNTVTAVKYLS</sequence>
<accession>A0A1U7M447</accession>
<proteinExistence type="predicted"/>
<dbReference type="EC" id="2.7.11.1" evidence="3"/>
<dbReference type="InterPro" id="IPR003594">
    <property type="entry name" value="HATPase_dom"/>
</dbReference>
<evidence type="ECO:0000256" key="1">
    <source>
        <dbReference type="ARBA" id="ARBA00022527"/>
    </source>
</evidence>
<dbReference type="Gene3D" id="3.30.565.10">
    <property type="entry name" value="Histidine kinase-like ATPase, C-terminal domain"/>
    <property type="match status" value="1"/>
</dbReference>
<dbReference type="OrthoDB" id="9767435at2"/>
<dbReference type="InterPro" id="IPR036890">
    <property type="entry name" value="HATPase_C_sf"/>
</dbReference>
<gene>
    <name evidence="3" type="primary">spoIIAB_2</name>
    <name evidence="3" type="ORF">TICRE_18720</name>
</gene>
<keyword evidence="1" id="KW-0723">Serine/threonine-protein kinase</keyword>
<dbReference type="EMBL" id="LTDM01000043">
    <property type="protein sequence ID" value="OLS02055.1"/>
    <property type="molecule type" value="Genomic_DNA"/>
</dbReference>
<protein>
    <submittedName>
        <fullName evidence="3">Anti-sigma F factor</fullName>
        <ecNumber evidence="3">2.7.11.1</ecNumber>
    </submittedName>
</protein>
<keyword evidence="3" id="KW-0808">Transferase</keyword>
<dbReference type="Proteomes" id="UP000186112">
    <property type="component" value="Unassembled WGS sequence"/>
</dbReference>
<keyword evidence="1" id="KW-0418">Kinase</keyword>
<dbReference type="PANTHER" id="PTHR35526">
    <property type="entry name" value="ANTI-SIGMA-F FACTOR RSBW-RELATED"/>
    <property type="match status" value="1"/>
</dbReference>
<keyword evidence="4" id="KW-1185">Reference proteome</keyword>
<evidence type="ECO:0000313" key="3">
    <source>
        <dbReference type="EMBL" id="OLS02055.1"/>
    </source>
</evidence>
<organism evidence="3 4">
    <name type="scientific">Tissierella creatinophila DSM 6911</name>
    <dbReference type="NCBI Taxonomy" id="1123403"/>
    <lineage>
        <taxon>Bacteria</taxon>
        <taxon>Bacillati</taxon>
        <taxon>Bacillota</taxon>
        <taxon>Tissierellia</taxon>
        <taxon>Tissierellales</taxon>
        <taxon>Tissierellaceae</taxon>
        <taxon>Tissierella</taxon>
    </lineage>
</organism>
<reference evidence="3 4" key="1">
    <citation type="submission" date="2016-02" db="EMBL/GenBank/DDBJ databases">
        <title>Genome sequence of Tissierella creatinophila DSM 6911.</title>
        <authorList>
            <person name="Poehlein A."/>
            <person name="Daniel R."/>
        </authorList>
    </citation>
    <scope>NUCLEOTIDE SEQUENCE [LARGE SCALE GENOMIC DNA]</scope>
    <source>
        <strain evidence="3 4">DSM 6911</strain>
    </source>
</reference>
<comment type="caution">
    <text evidence="3">The sequence shown here is derived from an EMBL/GenBank/DDBJ whole genome shotgun (WGS) entry which is preliminary data.</text>
</comment>
<dbReference type="AlphaFoldDB" id="A0A1U7M447"/>
<name>A0A1U7M447_TISCR</name>
<dbReference type="Pfam" id="PF13581">
    <property type="entry name" value="HATPase_c_2"/>
    <property type="match status" value="1"/>
</dbReference>
<evidence type="ECO:0000313" key="4">
    <source>
        <dbReference type="Proteomes" id="UP000186112"/>
    </source>
</evidence>